<dbReference type="CDD" id="cd00829">
    <property type="entry name" value="SCP-x_thiolase"/>
    <property type="match status" value="1"/>
</dbReference>
<dbReference type="PANTHER" id="PTHR42870:SF6">
    <property type="entry name" value="ACETYL-COA C-ACYLTRANSFERASE"/>
    <property type="match status" value="1"/>
</dbReference>
<dbReference type="Proteomes" id="UP000323075">
    <property type="component" value="Unassembled WGS sequence"/>
</dbReference>
<feature type="domain" description="Thiolase C-terminal" evidence="3">
    <location>
        <begin position="240"/>
        <end position="386"/>
    </location>
</feature>
<evidence type="ECO:0000313" key="4">
    <source>
        <dbReference type="EMBL" id="QCC44453.1"/>
    </source>
</evidence>
<sequence length="395" mass="40543">MTDARVAGVGLTHFGVHPERTSRDLFAEAGLAALDDAGVAREDVAAVHYGNFMGELSEHQGHQGPLVAEALGLDVPATRYESACASSGVALRRAVRDVRNGEADVVVVGGAERMNNLETAESTDALAIAADGLYEVRAGMTFPGAYALMAASYFEQFGGSREDLAHIAVKNHANAVDNDRAQYQQAITVADALESPPVAEPLHLYDACPVTDGASALVLVSESYADTHDVSAPVAVTGTGQGGDKMALQDRQNMATSPAATDAATEAYADAGVSADDVDVAEVHDCFTIAEVMATESLGFFDPGAGITAAREGVTTKDGRLPVNLSGGLKAKGHPVGATGTSQVAELTRLLRGDHVNSEHVADAQTAVAHNAGGTVASAVVHVLETVADTEADAA</sequence>
<dbReference type="Pfam" id="PF00108">
    <property type="entry name" value="Thiolase_N"/>
    <property type="match status" value="1"/>
</dbReference>
<keyword evidence="4" id="KW-0808">Transferase</keyword>
<dbReference type="RefSeq" id="WP_010902466.1">
    <property type="nucleotide sequence ID" value="NZ_VRYN01000002.1"/>
</dbReference>
<proteinExistence type="predicted"/>
<name>A0A4D6GRZ9_HALS9</name>
<dbReference type="EMBL" id="CP038631">
    <property type="protein sequence ID" value="QCC44453.1"/>
    <property type="molecule type" value="Genomic_DNA"/>
</dbReference>
<dbReference type="InterPro" id="IPR002155">
    <property type="entry name" value="Thiolase"/>
</dbReference>
<reference evidence="4" key="3">
    <citation type="journal article" name="MicrobiologyOpen">
        <title>Whole-genome comparison between the type strain of Halobacterium salinarum (DSM 3754(T)) and the laboratory strains R1 and NRC-1.</title>
        <authorList>
            <person name="Pfeiffer F."/>
            <person name="Losensky G."/>
            <person name="Marchfelder A."/>
            <person name="Habermann B."/>
            <person name="Dyall-Smith M."/>
        </authorList>
    </citation>
    <scope>NUCLEOTIDE SEQUENCE</scope>
    <source>
        <strain evidence="4">91-R6</strain>
    </source>
</reference>
<evidence type="ECO:0000313" key="7">
    <source>
        <dbReference type="Proteomes" id="UP000323075"/>
    </source>
</evidence>
<evidence type="ECO:0000259" key="2">
    <source>
        <dbReference type="Pfam" id="PF00108"/>
    </source>
</evidence>
<evidence type="ECO:0000256" key="1">
    <source>
        <dbReference type="ARBA" id="ARBA00023229"/>
    </source>
</evidence>
<dbReference type="SUPFAM" id="SSF53901">
    <property type="entry name" value="Thiolase-like"/>
    <property type="match status" value="2"/>
</dbReference>
<dbReference type="AlphaFoldDB" id="A0A4D6GRZ9"/>
<dbReference type="Proteomes" id="UP000296216">
    <property type="component" value="Chromosome"/>
</dbReference>
<protein>
    <submittedName>
        <fullName evidence="4">Acetyl-CoA C-acetyltransferase</fullName>
        <ecNumber evidence="4">2.3.1.9</ecNumber>
    </submittedName>
    <submittedName>
        <fullName evidence="5">Acetyl-CoA acyltransferase</fullName>
    </submittedName>
</protein>
<dbReference type="GO" id="GO:0008299">
    <property type="term" value="P:isoprenoid biosynthetic process"/>
    <property type="evidence" value="ECO:0007669"/>
    <property type="project" value="UniProtKB-KW"/>
</dbReference>
<dbReference type="InterPro" id="IPR055140">
    <property type="entry name" value="Thiolase_C_2"/>
</dbReference>
<feature type="domain" description="Thiolase N-terminal" evidence="2">
    <location>
        <begin position="15"/>
        <end position="223"/>
    </location>
</feature>
<gene>
    <name evidence="4" type="primary">acaB1</name>
    <name evidence="5" type="ORF">APQ99_01136</name>
    <name evidence="4" type="ORF">HBSAL_03645</name>
</gene>
<dbReference type="InterPro" id="IPR016039">
    <property type="entry name" value="Thiolase-like"/>
</dbReference>
<evidence type="ECO:0000259" key="3">
    <source>
        <dbReference type="Pfam" id="PF22691"/>
    </source>
</evidence>
<keyword evidence="4" id="KW-0012">Acyltransferase</keyword>
<organism evidence="4 6">
    <name type="scientific">Halobacterium salinarum (strain ATCC 33171 / DSM 3754 / JCM 8978 / NBRC 102687 / NCIMB 764 / 91-R6)</name>
    <dbReference type="NCBI Taxonomy" id="2597657"/>
    <lineage>
        <taxon>Archaea</taxon>
        <taxon>Methanobacteriati</taxon>
        <taxon>Methanobacteriota</taxon>
        <taxon>Stenosarchaea group</taxon>
        <taxon>Halobacteria</taxon>
        <taxon>Halobacteriales</taxon>
        <taxon>Halobacteriaceae</taxon>
        <taxon>Halobacterium</taxon>
    </lineage>
</organism>
<dbReference type="PANTHER" id="PTHR42870">
    <property type="entry name" value="ACETYL-COA C-ACETYLTRANSFERASE"/>
    <property type="match status" value="1"/>
</dbReference>
<dbReference type="GO" id="GO:0003985">
    <property type="term" value="F:acetyl-CoA C-acetyltransferase activity"/>
    <property type="evidence" value="ECO:0007669"/>
    <property type="project" value="UniProtKB-EC"/>
</dbReference>
<dbReference type="PIRSF" id="PIRSF000429">
    <property type="entry name" value="Ac-CoA_Ac_transf"/>
    <property type="match status" value="1"/>
</dbReference>
<evidence type="ECO:0000313" key="5">
    <source>
        <dbReference type="EMBL" id="TYO76499.1"/>
    </source>
</evidence>
<keyword evidence="1" id="KW-0414">Isoprene biosynthesis</keyword>
<reference evidence="4 6" key="1">
    <citation type="journal article" date="2019" name="Microbiol. Resour. Announc.">
        <title>The Genome Sequence of the Halobacterium salinarum Type Strain Is Closely Related to That of Laboratory Strains NRC-1 and R1.</title>
        <authorList>
            <person name="Pfeiffer F."/>
            <person name="Marchfelder A."/>
            <person name="Habermann B."/>
            <person name="Dyall-Smith M.L."/>
        </authorList>
    </citation>
    <scope>NUCLEOTIDE SEQUENCE [LARGE SCALE GENOMIC DNA]</scope>
    <source>
        <strain evidence="4">91-R6</strain>
        <strain evidence="6">ATCC 33171 / DSM 3754 / JCM 8978 / NBRC 102687 / NCIMB 764 / 91-R6</strain>
    </source>
</reference>
<dbReference type="EC" id="2.3.1.9" evidence="4"/>
<dbReference type="GeneID" id="68693551"/>
<reference evidence="5 7" key="2">
    <citation type="submission" date="2019-07" db="EMBL/GenBank/DDBJ databases">
        <title>Genomic Encyclopedia of Archaeal and Bacterial Type Strains, Phase II (KMG-II): from individual species to whole genera.</title>
        <authorList>
            <person name="Goeker M."/>
        </authorList>
    </citation>
    <scope>NUCLEOTIDE SEQUENCE [LARGE SCALE GENOMIC DNA]</scope>
    <source>
        <strain evidence="5 7">DSM 3754</strain>
    </source>
</reference>
<dbReference type="EMBL" id="VRYN01000002">
    <property type="protein sequence ID" value="TYO76499.1"/>
    <property type="molecule type" value="Genomic_DNA"/>
</dbReference>
<dbReference type="Gene3D" id="3.40.47.10">
    <property type="match status" value="1"/>
</dbReference>
<evidence type="ECO:0000313" key="6">
    <source>
        <dbReference type="Proteomes" id="UP000296216"/>
    </source>
</evidence>
<accession>A0A4D6GRZ9</accession>
<dbReference type="Pfam" id="PF22691">
    <property type="entry name" value="Thiolase_C_1"/>
    <property type="match status" value="1"/>
</dbReference>
<dbReference type="NCBIfam" id="NF004720">
    <property type="entry name" value="PRK06064.1"/>
    <property type="match status" value="1"/>
</dbReference>
<dbReference type="InterPro" id="IPR020616">
    <property type="entry name" value="Thiolase_N"/>
</dbReference>